<feature type="binding site" evidence="4">
    <location>
        <position position="53"/>
    </location>
    <ligand>
        <name>ATP</name>
        <dbReference type="ChEBI" id="CHEBI:30616"/>
    </ligand>
</feature>
<feature type="domain" description="Protein kinase" evidence="6">
    <location>
        <begin position="22"/>
        <end position="281"/>
    </location>
</feature>
<dbReference type="PROSITE" id="PS00107">
    <property type="entry name" value="PROTEIN_KINASE_ATP"/>
    <property type="match status" value="1"/>
</dbReference>
<evidence type="ECO:0000259" key="6">
    <source>
        <dbReference type="PROSITE" id="PS50011"/>
    </source>
</evidence>
<dbReference type="SUPFAM" id="SSF56112">
    <property type="entry name" value="Protein kinase-like (PK-like)"/>
    <property type="match status" value="1"/>
</dbReference>
<sequence length="281" mass="32047">MDILPLCAEVPFKAGDIIKQTYQLQQQLGTGAYGVIFSALYTNGATTKHVAIKIEKNLPQFTLQANEVFIMKAMENCKHFAKFYQCGTHEDYKFVAMELLGPSLIQLANRHHPCRLNLHDLIKFGIQAVESLKELHKAGFVHRDVKPDNFVIGNQQNTTGFIYLIDFGLFKKINKENGVIVKPLQPSSFRGTLRYASPNAHKRIELGRSDDIISLFYLMIELFIGKLPWSSDIVLQQKLIYRGGELTCLNHLIGKMKQMNKDTLQFKNSLKFQSKEGKIRK</sequence>
<dbReference type="EC" id="2.7.11.1" evidence="1"/>
<dbReference type="GO" id="GO:0005524">
    <property type="term" value="F:ATP binding"/>
    <property type="evidence" value="ECO:0007669"/>
    <property type="project" value="UniProtKB-UniRule"/>
</dbReference>
<evidence type="ECO:0000313" key="7">
    <source>
        <dbReference type="EMBL" id="KAA6395638.1"/>
    </source>
</evidence>
<keyword evidence="5" id="KW-0723">Serine/threonine-protein kinase</keyword>
<evidence type="ECO:0000256" key="2">
    <source>
        <dbReference type="ARBA" id="ARBA00022741"/>
    </source>
</evidence>
<dbReference type="PROSITE" id="PS50011">
    <property type="entry name" value="PROTEIN_KINASE_DOM"/>
    <property type="match status" value="1"/>
</dbReference>
<dbReference type="InterPro" id="IPR008271">
    <property type="entry name" value="Ser/Thr_kinase_AS"/>
</dbReference>
<dbReference type="Gene3D" id="1.10.510.10">
    <property type="entry name" value="Transferase(Phosphotransferase) domain 1"/>
    <property type="match status" value="1"/>
</dbReference>
<dbReference type="EMBL" id="SNRW01001631">
    <property type="protein sequence ID" value="KAA6395638.1"/>
    <property type="molecule type" value="Genomic_DNA"/>
</dbReference>
<keyword evidence="5" id="KW-0418">Kinase</keyword>
<protein>
    <recommendedName>
        <fullName evidence="1">non-specific serine/threonine protein kinase</fullName>
        <ecNumber evidence="1">2.7.11.1</ecNumber>
    </recommendedName>
</protein>
<accession>A0A5J4WLB4</accession>
<dbReference type="AlphaFoldDB" id="A0A5J4WLB4"/>
<gene>
    <name evidence="7" type="ORF">EZS28_008835</name>
</gene>
<dbReference type="OrthoDB" id="5979581at2759"/>
<evidence type="ECO:0000256" key="4">
    <source>
        <dbReference type="PROSITE-ProRule" id="PRU10141"/>
    </source>
</evidence>
<proteinExistence type="inferred from homology"/>
<dbReference type="PROSITE" id="PS00108">
    <property type="entry name" value="PROTEIN_KINASE_ST"/>
    <property type="match status" value="1"/>
</dbReference>
<dbReference type="InterPro" id="IPR000719">
    <property type="entry name" value="Prot_kinase_dom"/>
</dbReference>
<dbReference type="Proteomes" id="UP000324800">
    <property type="component" value="Unassembled WGS sequence"/>
</dbReference>
<evidence type="ECO:0000313" key="8">
    <source>
        <dbReference type="Proteomes" id="UP000324800"/>
    </source>
</evidence>
<dbReference type="PANTHER" id="PTHR11909">
    <property type="entry name" value="CASEIN KINASE-RELATED"/>
    <property type="match status" value="1"/>
</dbReference>
<evidence type="ECO:0000256" key="1">
    <source>
        <dbReference type="ARBA" id="ARBA00012513"/>
    </source>
</evidence>
<organism evidence="7 8">
    <name type="scientific">Streblomastix strix</name>
    <dbReference type="NCBI Taxonomy" id="222440"/>
    <lineage>
        <taxon>Eukaryota</taxon>
        <taxon>Metamonada</taxon>
        <taxon>Preaxostyla</taxon>
        <taxon>Oxymonadida</taxon>
        <taxon>Streblomastigidae</taxon>
        <taxon>Streblomastix</taxon>
    </lineage>
</organism>
<dbReference type="GO" id="GO:0004674">
    <property type="term" value="F:protein serine/threonine kinase activity"/>
    <property type="evidence" value="ECO:0007669"/>
    <property type="project" value="UniProtKB-KW"/>
</dbReference>
<comment type="caution">
    <text evidence="7">The sequence shown here is derived from an EMBL/GenBank/DDBJ whole genome shotgun (WGS) entry which is preliminary data.</text>
</comment>
<keyword evidence="5" id="KW-0808">Transferase</keyword>
<evidence type="ECO:0000256" key="5">
    <source>
        <dbReference type="RuleBase" id="RU000304"/>
    </source>
</evidence>
<dbReference type="InterPro" id="IPR050235">
    <property type="entry name" value="CK1_Ser-Thr_kinase"/>
</dbReference>
<dbReference type="InterPro" id="IPR017441">
    <property type="entry name" value="Protein_kinase_ATP_BS"/>
</dbReference>
<keyword evidence="2 4" id="KW-0547">Nucleotide-binding</keyword>
<name>A0A5J4WLB4_9EUKA</name>
<dbReference type="SMART" id="SM00220">
    <property type="entry name" value="S_TKc"/>
    <property type="match status" value="1"/>
</dbReference>
<keyword evidence="3 4" id="KW-0067">ATP-binding</keyword>
<dbReference type="Pfam" id="PF00069">
    <property type="entry name" value="Pkinase"/>
    <property type="match status" value="1"/>
</dbReference>
<evidence type="ECO:0000256" key="3">
    <source>
        <dbReference type="ARBA" id="ARBA00022840"/>
    </source>
</evidence>
<comment type="similarity">
    <text evidence="5">Belongs to the protein kinase superfamily.</text>
</comment>
<dbReference type="InterPro" id="IPR011009">
    <property type="entry name" value="Kinase-like_dom_sf"/>
</dbReference>
<reference evidence="7 8" key="1">
    <citation type="submission" date="2019-03" db="EMBL/GenBank/DDBJ databases">
        <title>Single cell metagenomics reveals metabolic interactions within the superorganism composed of flagellate Streblomastix strix and complex community of Bacteroidetes bacteria on its surface.</title>
        <authorList>
            <person name="Treitli S.C."/>
            <person name="Kolisko M."/>
            <person name="Husnik F."/>
            <person name="Keeling P."/>
            <person name="Hampl V."/>
        </authorList>
    </citation>
    <scope>NUCLEOTIDE SEQUENCE [LARGE SCALE GENOMIC DNA]</scope>
    <source>
        <strain evidence="7">ST1C</strain>
    </source>
</reference>